<organism evidence="3">
    <name type="scientific">Leptosphaeria maculans (strain JN3 / isolate v23.1.3 / race Av1-4-5-6-7-8)</name>
    <name type="common">Blackleg fungus</name>
    <name type="synonym">Phoma lingam</name>
    <dbReference type="NCBI Taxonomy" id="985895"/>
    <lineage>
        <taxon>Eukaryota</taxon>
        <taxon>Fungi</taxon>
        <taxon>Dikarya</taxon>
        <taxon>Ascomycota</taxon>
        <taxon>Pezizomycotina</taxon>
        <taxon>Dothideomycetes</taxon>
        <taxon>Pleosporomycetidae</taxon>
        <taxon>Pleosporales</taxon>
        <taxon>Pleosporineae</taxon>
        <taxon>Leptosphaeriaceae</taxon>
        <taxon>Plenodomus</taxon>
        <taxon>Plenodomus lingam/Leptosphaeria maculans species complex</taxon>
    </lineage>
</organism>
<reference evidence="3" key="1">
    <citation type="journal article" date="2011" name="Nat. Commun.">
        <title>Effector diversification within compartments of the Leptosphaeria maculans genome affected by Repeat-Induced Point mutations.</title>
        <authorList>
            <person name="Rouxel T."/>
            <person name="Grandaubert J."/>
            <person name="Hane J.K."/>
            <person name="Hoede C."/>
            <person name="van de Wouw A.P."/>
            <person name="Couloux A."/>
            <person name="Dominguez V."/>
            <person name="Anthouard V."/>
            <person name="Bally P."/>
            <person name="Bourras S."/>
            <person name="Cozijnsen A.J."/>
            <person name="Ciuffetti L.M."/>
            <person name="Degrave A."/>
            <person name="Dilmaghani A."/>
            <person name="Duret L."/>
            <person name="Fudal I."/>
            <person name="Goodwin S.B."/>
            <person name="Gout L."/>
            <person name="Glaser N."/>
            <person name="Linglin J."/>
            <person name="Kema G.H.J."/>
            <person name="Lapalu N."/>
            <person name="Lawrence C.B."/>
            <person name="May K."/>
            <person name="Meyer M."/>
            <person name="Ollivier B."/>
            <person name="Poulain J."/>
            <person name="Schoch C.L."/>
            <person name="Simon A."/>
            <person name="Spatafora J.W."/>
            <person name="Stachowiak A."/>
            <person name="Turgeon B.G."/>
            <person name="Tyler B.M."/>
            <person name="Vincent D."/>
            <person name="Weissenbach J."/>
            <person name="Amselem J."/>
            <person name="Quesneville H."/>
            <person name="Oliver R.P."/>
            <person name="Wincker P."/>
            <person name="Balesdent M.-H."/>
            <person name="Howlett B.J."/>
        </authorList>
    </citation>
    <scope>NUCLEOTIDE SEQUENCE [LARGE SCALE GENOMIC DNA]</scope>
    <source>
        <strain evidence="3">JN3 / isolate v23.1.3 / race Av1-4-5-6-7-8</strain>
    </source>
</reference>
<evidence type="ECO:0000313" key="3">
    <source>
        <dbReference type="Proteomes" id="UP000002668"/>
    </source>
</evidence>
<gene>
    <name evidence="2" type="ORF">LEMA_P075160.1</name>
</gene>
<sequence>MSSILSSLLGEARKGAINPTAASNASPQKRAVVPAKSKITASTSRAHTSVAKNVTKLKQAEHGESVSSSTAAQRAAISHPSHVQAPTSPLRRPNTLSSGSIVDPRCSLGTKGVPDATHNLPVALIRREGRPSTAAYKNMSVGELRFRARRRSLQLMEDSKHYLIMVLLVYDEEYDQLYTRIGNPLECESYARAAVEHYNKQNLANLAELRWAAAKRQKNPGTPKEAHVSTQKSQVISMAFKPTKTLRKTVESVEVIGSVRLRQGPTNMITERKSRLSTDSGYSTGSTQPATVENYERKKIPLPEYPDDEPKPSKKAKLSIAEQEILRVVKKIGRKEDSDRSTKASKLPYKVPFKPNSDINKNDVEKFPAKKVAKGNKTENRNHLPQEEEASPSRGVMQPVSRRTRRKTPAEPTKALDKRKGLIEASNSESEDDWLLDDGQA</sequence>
<dbReference type="EMBL" id="FP929137">
    <property type="protein sequence ID" value="CBX99927.1"/>
    <property type="molecule type" value="Genomic_DNA"/>
</dbReference>
<feature type="region of interest" description="Disordered" evidence="1">
    <location>
        <begin position="266"/>
        <end position="318"/>
    </location>
</feature>
<dbReference type="AlphaFoldDB" id="E5A8I2"/>
<feature type="compositionally biased region" description="Polar residues" evidence="1">
    <location>
        <begin position="277"/>
        <end position="291"/>
    </location>
</feature>
<dbReference type="OrthoDB" id="3800562at2759"/>
<name>E5A8I2_LEPMJ</name>
<feature type="region of interest" description="Disordered" evidence="1">
    <location>
        <begin position="334"/>
        <end position="441"/>
    </location>
</feature>
<proteinExistence type="predicted"/>
<protein>
    <submittedName>
        <fullName evidence="2">Predicted protein</fullName>
    </submittedName>
</protein>
<evidence type="ECO:0000313" key="2">
    <source>
        <dbReference type="EMBL" id="CBX99927.1"/>
    </source>
</evidence>
<feature type="compositionally biased region" description="Acidic residues" evidence="1">
    <location>
        <begin position="429"/>
        <end position="441"/>
    </location>
</feature>
<dbReference type="Proteomes" id="UP000002668">
    <property type="component" value="Genome"/>
</dbReference>
<feature type="region of interest" description="Disordered" evidence="1">
    <location>
        <begin position="59"/>
        <end position="113"/>
    </location>
</feature>
<keyword evidence="3" id="KW-1185">Reference proteome</keyword>
<dbReference type="InParanoid" id="E5A8I2"/>
<feature type="compositionally biased region" description="Basic and acidic residues" evidence="1">
    <location>
        <begin position="376"/>
        <end position="386"/>
    </location>
</feature>
<dbReference type="VEuPathDB" id="FungiDB:LEMA_P075160.1"/>
<dbReference type="HOGENOM" id="CLU_621236_0_0_1"/>
<feature type="region of interest" description="Disordered" evidence="1">
    <location>
        <begin position="17"/>
        <end position="47"/>
    </location>
</feature>
<evidence type="ECO:0000256" key="1">
    <source>
        <dbReference type="SAM" id="MobiDB-lite"/>
    </source>
</evidence>
<accession>E5A8I2</accession>